<dbReference type="OrthoDB" id="5818831at2759"/>
<name>A0A8S1FE03_9PELO</name>
<evidence type="ECO:0000313" key="2">
    <source>
        <dbReference type="Proteomes" id="UP000494206"/>
    </source>
</evidence>
<evidence type="ECO:0000313" key="1">
    <source>
        <dbReference type="EMBL" id="CAB3410743.1"/>
    </source>
</evidence>
<comment type="caution">
    <text evidence="1">The sequence shown here is derived from an EMBL/GenBank/DDBJ whole genome shotgun (WGS) entry which is preliminary data.</text>
</comment>
<dbReference type="Proteomes" id="UP000494206">
    <property type="component" value="Unassembled WGS sequence"/>
</dbReference>
<accession>A0A8S1FE03</accession>
<organism evidence="1 2">
    <name type="scientific">Caenorhabditis bovis</name>
    <dbReference type="NCBI Taxonomy" id="2654633"/>
    <lineage>
        <taxon>Eukaryota</taxon>
        <taxon>Metazoa</taxon>
        <taxon>Ecdysozoa</taxon>
        <taxon>Nematoda</taxon>
        <taxon>Chromadorea</taxon>
        <taxon>Rhabditida</taxon>
        <taxon>Rhabditina</taxon>
        <taxon>Rhabditomorpha</taxon>
        <taxon>Rhabditoidea</taxon>
        <taxon>Rhabditidae</taxon>
        <taxon>Peloderinae</taxon>
        <taxon>Caenorhabditis</taxon>
    </lineage>
</organism>
<protein>
    <submittedName>
        <fullName evidence="1">Uncharacterized protein</fullName>
    </submittedName>
</protein>
<dbReference type="AlphaFoldDB" id="A0A8S1FE03"/>
<dbReference type="EMBL" id="CADEPM010000011">
    <property type="protein sequence ID" value="CAB3410743.1"/>
    <property type="molecule type" value="Genomic_DNA"/>
</dbReference>
<sequence>MSRKRAHQQIGAEHDDLIAPKRLRFSRPAMRFIDFPTAMSNFGNLHTINNIDANHVDWPLIKGADLYDEPVVQNWDVPDTVDSSRFAFVASKLMTRAGDSATPNIECVNLVLKTICANLVAYLNKMYKASVAAKRANLPMLEMFGRIWRIYPDLQKVIINKTDARLRQIETSCAAEGRFLSFCQPDGYCDDMSAVRFHELLGLPPLETNLIYQIDYLALDLIKVIVQRASRFRPSDKNAPIELEHYNCAINSTSDLLFGIPFEMDIPQVEINKATRQINRTNSMFMDDGDDLRTMDMFYEMRALEQKQLSAFNAAVVTDSDDKDSDEDHADDFDYYAILILRPYYRLVHNEWRAR</sequence>
<keyword evidence="2" id="KW-1185">Reference proteome</keyword>
<reference evidence="1 2" key="1">
    <citation type="submission" date="2020-04" db="EMBL/GenBank/DDBJ databases">
        <authorList>
            <person name="Laetsch R D."/>
            <person name="Stevens L."/>
            <person name="Kumar S."/>
            <person name="Blaxter L. M."/>
        </authorList>
    </citation>
    <scope>NUCLEOTIDE SEQUENCE [LARGE SCALE GENOMIC DNA]</scope>
</reference>
<proteinExistence type="predicted"/>
<gene>
    <name evidence="1" type="ORF">CBOVIS_LOCUS12221</name>
</gene>